<dbReference type="GO" id="GO:0005737">
    <property type="term" value="C:cytoplasm"/>
    <property type="evidence" value="ECO:0007669"/>
    <property type="project" value="TreeGrafter"/>
</dbReference>
<keyword evidence="1" id="KW-0560">Oxidoreductase</keyword>
<dbReference type="GO" id="GO:0016491">
    <property type="term" value="F:oxidoreductase activity"/>
    <property type="evidence" value="ECO:0007669"/>
    <property type="project" value="UniProtKB-KW"/>
</dbReference>
<dbReference type="PROSITE" id="PS00061">
    <property type="entry name" value="ADH_SHORT"/>
    <property type="match status" value="1"/>
</dbReference>
<dbReference type="PANTHER" id="PTHR43544:SF33">
    <property type="entry name" value="C-FACTOR"/>
    <property type="match status" value="1"/>
</dbReference>
<dbReference type="Proteomes" id="UP000694569">
    <property type="component" value="Unplaced"/>
</dbReference>
<evidence type="ECO:0008006" key="4">
    <source>
        <dbReference type="Google" id="ProtNLM"/>
    </source>
</evidence>
<evidence type="ECO:0000313" key="3">
    <source>
        <dbReference type="Proteomes" id="UP000694569"/>
    </source>
</evidence>
<reference evidence="2" key="1">
    <citation type="submission" date="2025-08" db="UniProtKB">
        <authorList>
            <consortium name="Ensembl"/>
        </authorList>
    </citation>
    <scope>IDENTIFICATION</scope>
</reference>
<keyword evidence="3" id="KW-1185">Reference proteome</keyword>
<reference evidence="2" key="2">
    <citation type="submission" date="2025-09" db="UniProtKB">
        <authorList>
            <consortium name="Ensembl"/>
        </authorList>
    </citation>
    <scope>IDENTIFICATION</scope>
</reference>
<protein>
    <recommendedName>
        <fullName evidence="4">C-factor-like</fullName>
    </recommendedName>
</protein>
<dbReference type="OrthoDB" id="7289984at2759"/>
<evidence type="ECO:0000256" key="1">
    <source>
        <dbReference type="ARBA" id="ARBA00023002"/>
    </source>
</evidence>
<dbReference type="InterPro" id="IPR051468">
    <property type="entry name" value="Fungal_SecMetab_SDRs"/>
</dbReference>
<dbReference type="PRINTS" id="PR00081">
    <property type="entry name" value="GDHRDH"/>
</dbReference>
<dbReference type="GeneTree" id="ENSGT00940000163363"/>
<dbReference type="InterPro" id="IPR020904">
    <property type="entry name" value="Sc_DH/Rdtase_CS"/>
</dbReference>
<evidence type="ECO:0000313" key="2">
    <source>
        <dbReference type="Ensembl" id="ENSLLEP00000017378.1"/>
    </source>
</evidence>
<dbReference type="Gene3D" id="3.40.50.720">
    <property type="entry name" value="NAD(P)-binding Rossmann-like Domain"/>
    <property type="match status" value="2"/>
</dbReference>
<accession>A0A8C5MQE3</accession>
<dbReference type="AlphaFoldDB" id="A0A8C5MQE3"/>
<name>A0A8C5MQE3_9ANUR</name>
<dbReference type="InterPro" id="IPR036291">
    <property type="entry name" value="NAD(P)-bd_dom_sf"/>
</dbReference>
<dbReference type="SUPFAM" id="SSF51735">
    <property type="entry name" value="NAD(P)-binding Rossmann-fold domains"/>
    <property type="match status" value="2"/>
</dbReference>
<dbReference type="PANTHER" id="PTHR43544">
    <property type="entry name" value="SHORT-CHAIN DEHYDROGENASE/REDUCTASE"/>
    <property type="match status" value="1"/>
</dbReference>
<dbReference type="InterPro" id="IPR002347">
    <property type="entry name" value="SDR_fam"/>
</dbReference>
<dbReference type="Pfam" id="PF00106">
    <property type="entry name" value="adh_short"/>
    <property type="match status" value="2"/>
</dbReference>
<sequence length="420" mass="45969">MSDEMIASVLVTGSSRGIGLELVKTFLKRSKPPQHVFATCKNPTGAQELIDLDKKHSNLHIIQLDTTNQESVKAAYNEVKEILNGRGLTMVINNAGINCGLSLEMPSYEQMMMSYKTNTVGPLIVTEEFIPLLKQATQEGPKDKMCCSKASVINITSELGSLSKIPNVFLSFPAIPYSCSKAALNMLTRLQAETYKKDGILFVAIHPGWVQTDMGGPQELKKFSEKHENVIVIRLDSTDSASINATVKQVEKHLNGKNLDLLINNAGVLNPQSLETQTAEDMLQVYNINVVGPMLVTQAFHHLLKRYGEESNAKSAIIHISSLLGSIEGVPKMFSSFPVISYRCSKAALNMLACCHAVGYKQDGIISLAIHPGWVRTDMGGSQALLSKEESVGEIMKIISSLNETQSGTFVDYKGIHTPW</sequence>
<dbReference type="CDD" id="cd05325">
    <property type="entry name" value="carb_red_sniffer_like_SDR_c"/>
    <property type="match status" value="2"/>
</dbReference>
<proteinExistence type="predicted"/>
<organism evidence="2 3">
    <name type="scientific">Leptobrachium leishanense</name>
    <name type="common">Leishan spiny toad</name>
    <dbReference type="NCBI Taxonomy" id="445787"/>
    <lineage>
        <taxon>Eukaryota</taxon>
        <taxon>Metazoa</taxon>
        <taxon>Chordata</taxon>
        <taxon>Craniata</taxon>
        <taxon>Vertebrata</taxon>
        <taxon>Euteleostomi</taxon>
        <taxon>Amphibia</taxon>
        <taxon>Batrachia</taxon>
        <taxon>Anura</taxon>
        <taxon>Pelobatoidea</taxon>
        <taxon>Megophryidae</taxon>
        <taxon>Leptobrachium</taxon>
    </lineage>
</organism>
<dbReference type="Ensembl" id="ENSLLET00000018036.1">
    <property type="protein sequence ID" value="ENSLLEP00000017378.1"/>
    <property type="gene ID" value="ENSLLEG00000011058.1"/>
</dbReference>